<dbReference type="Proteomes" id="UP000564033">
    <property type="component" value="Unassembled WGS sequence"/>
</dbReference>
<dbReference type="Pfam" id="PF22769">
    <property type="entry name" value="DCD"/>
    <property type="match status" value="1"/>
</dbReference>
<dbReference type="PANTHER" id="PTHR42680">
    <property type="entry name" value="DCTP DEAMINASE"/>
    <property type="match status" value="1"/>
</dbReference>
<dbReference type="EMBL" id="JAAZIL010000032">
    <property type="protein sequence ID" value="NLZ24369.1"/>
    <property type="molecule type" value="Genomic_DNA"/>
</dbReference>
<dbReference type="AlphaFoldDB" id="A0A847VD08"/>
<dbReference type="PANTHER" id="PTHR42680:SF3">
    <property type="entry name" value="DCTP DEAMINASE"/>
    <property type="match status" value="1"/>
</dbReference>
<evidence type="ECO:0000313" key="2">
    <source>
        <dbReference type="EMBL" id="NLZ24369.1"/>
    </source>
</evidence>
<comment type="caution">
    <text evidence="2">The sequence shown here is derived from an EMBL/GenBank/DDBJ whole genome shotgun (WGS) entry which is preliminary data.</text>
</comment>
<dbReference type="SUPFAM" id="SSF51283">
    <property type="entry name" value="dUTPase-like"/>
    <property type="match status" value="1"/>
</dbReference>
<dbReference type="InterPro" id="IPR011962">
    <property type="entry name" value="dCTP_deaminase"/>
</dbReference>
<dbReference type="GO" id="GO:0006229">
    <property type="term" value="P:dUTP biosynthetic process"/>
    <property type="evidence" value="ECO:0007669"/>
    <property type="project" value="InterPro"/>
</dbReference>
<accession>A0A847VD08</accession>
<evidence type="ECO:0000256" key="1">
    <source>
        <dbReference type="ARBA" id="ARBA00023080"/>
    </source>
</evidence>
<dbReference type="InterPro" id="IPR036157">
    <property type="entry name" value="dUTPase-like_sf"/>
</dbReference>
<name>A0A847VD08_9BACT</name>
<evidence type="ECO:0000313" key="3">
    <source>
        <dbReference type="Proteomes" id="UP000564033"/>
    </source>
</evidence>
<dbReference type="GO" id="GO:0008829">
    <property type="term" value="F:dCTP deaminase activity"/>
    <property type="evidence" value="ECO:0007669"/>
    <property type="project" value="InterPro"/>
</dbReference>
<sequence length="175" mass="19822">MFLSNKTIKEYLNKGKITIQGDIQIETKGISLHLGEELLIPKPYQTVDSRNPQEIEYVNYNLKKAPYVLKPNDFVLGSTKELVKTDRDIITFIDGRSTYARLGMSIHISAMVLDGLPFGEESSVLEIKNLGLFNIILNPHERLGTYLFAQLSSPIEGEKESMYSNQKEVTPPQFI</sequence>
<keyword evidence="1" id="KW-0546">Nucleotide metabolism</keyword>
<dbReference type="Gene3D" id="2.70.40.10">
    <property type="match status" value="1"/>
</dbReference>
<reference evidence="2 3" key="1">
    <citation type="journal article" date="2020" name="Biotechnol. Biofuels">
        <title>New insights from the biogas microbiome by comprehensive genome-resolved metagenomics of nearly 1600 species originating from multiple anaerobic digesters.</title>
        <authorList>
            <person name="Campanaro S."/>
            <person name="Treu L."/>
            <person name="Rodriguez-R L.M."/>
            <person name="Kovalovszki A."/>
            <person name="Ziels R.M."/>
            <person name="Maus I."/>
            <person name="Zhu X."/>
            <person name="Kougias P.G."/>
            <person name="Basile A."/>
            <person name="Luo G."/>
            <person name="Schluter A."/>
            <person name="Konstantinidis K.T."/>
            <person name="Angelidaki I."/>
        </authorList>
    </citation>
    <scope>NUCLEOTIDE SEQUENCE [LARGE SCALE GENOMIC DNA]</scope>
    <source>
        <strain evidence="2">AS19jrsBPTG_9</strain>
    </source>
</reference>
<gene>
    <name evidence="2" type="ORF">GX888_01290</name>
</gene>
<protein>
    <submittedName>
        <fullName evidence="2">Uncharacterized protein</fullName>
    </submittedName>
</protein>
<proteinExistence type="predicted"/>
<organism evidence="2 3">
    <name type="scientific">Candidatus Dojkabacteria bacterium</name>
    <dbReference type="NCBI Taxonomy" id="2099670"/>
    <lineage>
        <taxon>Bacteria</taxon>
        <taxon>Candidatus Dojkabacteria</taxon>
    </lineage>
</organism>